<keyword evidence="2 5" id="KW-0238">DNA-binding</keyword>
<sequence>MDTVEPSAAPGADVCEAHGERLPAYERIARRLRRALDAGAIPPGTILLEGPLAALFASSRSPVRQALAALAREGRVRRFAGRGVVAGEAEPRRIELDPSMIGLGGDEDARGPREDALYYRFERDLVLQSLAGRFRVNELALARAFEIGRLAAGDLLRRAEAAGIVVRDELRRWRIVPLDVDRLRQIYDLRIALEPLAIRQTGGRIPADLLRVVGMRHRAALGAFPALDIATLDRLERDLHVLLLSFAENREMVEALRRSHPILLVGKHLQVAAGLVPPVDDFIAEHLSVIEALAGNDPAEAARLLANHLTSSRQTAIDRLSQMALDESRDADPDYIVRL</sequence>
<evidence type="ECO:0000256" key="3">
    <source>
        <dbReference type="ARBA" id="ARBA00023163"/>
    </source>
</evidence>
<dbReference type="PANTHER" id="PTHR43537:SF45">
    <property type="entry name" value="GNTR FAMILY REGULATORY PROTEIN"/>
    <property type="match status" value="1"/>
</dbReference>
<keyword evidence="6" id="KW-1185">Reference proteome</keyword>
<feature type="domain" description="HTH gntR-type" evidence="4">
    <location>
        <begin position="22"/>
        <end position="89"/>
    </location>
</feature>
<keyword evidence="1" id="KW-0805">Transcription regulation</keyword>
<evidence type="ECO:0000256" key="1">
    <source>
        <dbReference type="ARBA" id="ARBA00023015"/>
    </source>
</evidence>
<dbReference type="PANTHER" id="PTHR43537">
    <property type="entry name" value="TRANSCRIPTIONAL REGULATOR, GNTR FAMILY"/>
    <property type="match status" value="1"/>
</dbReference>
<dbReference type="AlphaFoldDB" id="A0A7W6EAV4"/>
<comment type="caution">
    <text evidence="5">The sequence shown here is derived from an EMBL/GenBank/DDBJ whole genome shotgun (WGS) entry which is preliminary data.</text>
</comment>
<dbReference type="Gene3D" id="1.10.10.10">
    <property type="entry name" value="Winged helix-like DNA-binding domain superfamily/Winged helix DNA-binding domain"/>
    <property type="match status" value="1"/>
</dbReference>
<dbReference type="InterPro" id="IPR036390">
    <property type="entry name" value="WH_DNA-bd_sf"/>
</dbReference>
<dbReference type="Pfam" id="PF00392">
    <property type="entry name" value="GntR"/>
    <property type="match status" value="1"/>
</dbReference>
<dbReference type="RefSeq" id="WP_183199489.1">
    <property type="nucleotide sequence ID" value="NZ_JACIEK010000003.1"/>
</dbReference>
<dbReference type="Gene3D" id="1.20.120.530">
    <property type="entry name" value="GntR ligand-binding domain-like"/>
    <property type="match status" value="1"/>
</dbReference>
<dbReference type="SUPFAM" id="SSF48008">
    <property type="entry name" value="GntR ligand-binding domain-like"/>
    <property type="match status" value="1"/>
</dbReference>
<gene>
    <name evidence="5" type="ORF">GGR04_001783</name>
</gene>
<proteinExistence type="predicted"/>
<dbReference type="EMBL" id="JACIEK010000003">
    <property type="protein sequence ID" value="MBB3997945.1"/>
    <property type="molecule type" value="Genomic_DNA"/>
</dbReference>
<dbReference type="Pfam" id="PF07729">
    <property type="entry name" value="FCD"/>
    <property type="match status" value="1"/>
</dbReference>
<dbReference type="SMART" id="SM00345">
    <property type="entry name" value="HTH_GNTR"/>
    <property type="match status" value="1"/>
</dbReference>
<name>A0A7W6EAV4_9HYPH</name>
<dbReference type="PROSITE" id="PS50949">
    <property type="entry name" value="HTH_GNTR"/>
    <property type="match status" value="1"/>
</dbReference>
<evidence type="ECO:0000313" key="5">
    <source>
        <dbReference type="EMBL" id="MBB3997945.1"/>
    </source>
</evidence>
<evidence type="ECO:0000313" key="6">
    <source>
        <dbReference type="Proteomes" id="UP000542776"/>
    </source>
</evidence>
<accession>A0A7W6EAV4</accession>
<dbReference type="Proteomes" id="UP000542776">
    <property type="component" value="Unassembled WGS sequence"/>
</dbReference>
<dbReference type="GO" id="GO:0003677">
    <property type="term" value="F:DNA binding"/>
    <property type="evidence" value="ECO:0007669"/>
    <property type="project" value="UniProtKB-KW"/>
</dbReference>
<dbReference type="InterPro" id="IPR011711">
    <property type="entry name" value="GntR_C"/>
</dbReference>
<dbReference type="SUPFAM" id="SSF46785">
    <property type="entry name" value="Winged helix' DNA-binding domain"/>
    <property type="match status" value="1"/>
</dbReference>
<reference evidence="5 6" key="1">
    <citation type="submission" date="2020-08" db="EMBL/GenBank/DDBJ databases">
        <title>Genomic Encyclopedia of Type Strains, Phase IV (KMG-IV): sequencing the most valuable type-strain genomes for metagenomic binning, comparative biology and taxonomic classification.</title>
        <authorList>
            <person name="Goeker M."/>
        </authorList>
    </citation>
    <scope>NUCLEOTIDE SEQUENCE [LARGE SCALE GENOMIC DNA]</scope>
    <source>
        <strain evidence="5 6">DSM 102238</strain>
    </source>
</reference>
<dbReference type="InterPro" id="IPR008920">
    <property type="entry name" value="TF_FadR/GntR_C"/>
</dbReference>
<organism evidence="5 6">
    <name type="scientific">Aureimonas pseudogalii</name>
    <dbReference type="NCBI Taxonomy" id="1744844"/>
    <lineage>
        <taxon>Bacteria</taxon>
        <taxon>Pseudomonadati</taxon>
        <taxon>Pseudomonadota</taxon>
        <taxon>Alphaproteobacteria</taxon>
        <taxon>Hyphomicrobiales</taxon>
        <taxon>Aurantimonadaceae</taxon>
        <taxon>Aureimonas</taxon>
    </lineage>
</organism>
<protein>
    <submittedName>
        <fullName evidence="5">DNA-binding GntR family transcriptional regulator</fullName>
    </submittedName>
</protein>
<dbReference type="InterPro" id="IPR000524">
    <property type="entry name" value="Tscrpt_reg_HTH_GntR"/>
</dbReference>
<evidence type="ECO:0000259" key="4">
    <source>
        <dbReference type="PROSITE" id="PS50949"/>
    </source>
</evidence>
<dbReference type="GO" id="GO:0003700">
    <property type="term" value="F:DNA-binding transcription factor activity"/>
    <property type="evidence" value="ECO:0007669"/>
    <property type="project" value="InterPro"/>
</dbReference>
<dbReference type="InterPro" id="IPR036388">
    <property type="entry name" value="WH-like_DNA-bd_sf"/>
</dbReference>
<evidence type="ECO:0000256" key="2">
    <source>
        <dbReference type="ARBA" id="ARBA00023125"/>
    </source>
</evidence>
<keyword evidence="3" id="KW-0804">Transcription</keyword>
<dbReference type="SMART" id="SM00895">
    <property type="entry name" value="FCD"/>
    <property type="match status" value="1"/>
</dbReference>